<dbReference type="RefSeq" id="WP_149610504.1">
    <property type="nucleotide sequence ID" value="NZ_VTUX01000002.1"/>
</dbReference>
<proteinExistence type="predicted"/>
<keyword evidence="1" id="KW-0732">Signal</keyword>
<organism evidence="2 3">
    <name type="scientific">Pseudohalioglobus sediminis</name>
    <dbReference type="NCBI Taxonomy" id="2606449"/>
    <lineage>
        <taxon>Bacteria</taxon>
        <taxon>Pseudomonadati</taxon>
        <taxon>Pseudomonadota</taxon>
        <taxon>Gammaproteobacteria</taxon>
        <taxon>Cellvibrionales</taxon>
        <taxon>Halieaceae</taxon>
        <taxon>Pseudohalioglobus</taxon>
    </lineage>
</organism>
<dbReference type="AlphaFoldDB" id="A0A5B0X4B2"/>
<dbReference type="EMBL" id="VTUX01000002">
    <property type="protein sequence ID" value="KAA1193397.1"/>
    <property type="molecule type" value="Genomic_DNA"/>
</dbReference>
<dbReference type="PROSITE" id="PS51257">
    <property type="entry name" value="PROKAR_LIPOPROTEIN"/>
    <property type="match status" value="1"/>
</dbReference>
<reference evidence="2 3" key="1">
    <citation type="submission" date="2019-09" db="EMBL/GenBank/DDBJ databases">
        <authorList>
            <person name="Chen X.-Y."/>
        </authorList>
    </citation>
    <scope>NUCLEOTIDE SEQUENCE [LARGE SCALE GENOMIC DNA]</scope>
    <source>
        <strain evidence="2 3">NY5</strain>
    </source>
</reference>
<name>A0A5B0X4B2_9GAMM</name>
<comment type="caution">
    <text evidence="2">The sequence shown here is derived from an EMBL/GenBank/DDBJ whole genome shotgun (WGS) entry which is preliminary data.</text>
</comment>
<dbReference type="Proteomes" id="UP000323708">
    <property type="component" value="Unassembled WGS sequence"/>
</dbReference>
<evidence type="ECO:0000313" key="3">
    <source>
        <dbReference type="Proteomes" id="UP000323708"/>
    </source>
</evidence>
<sequence>MNTDGLRLLGALLGSLLWAGCFPVLAAARSLPATPDDFCAFAQSVIAETALVPRVDIYDDREAFIQSKPTDDPFLVTQMAALPVSAQLPLATVISCKMRTAERINAIHGAEDGSGSAPAGTESSCDAVHRRVLDEVMAGVPSVQRRLSPADWVVEEEQLTFIGPRWIDPWPFQPVTRDGAGRLHLHTRALYVPYAWWIPMPGRFLGNYYCHLANPAYIEALTRGQVPLDSLPAQP</sequence>
<protein>
    <submittedName>
        <fullName evidence="2">Uncharacterized protein</fullName>
    </submittedName>
</protein>
<gene>
    <name evidence="2" type="ORF">F0M18_06055</name>
</gene>
<evidence type="ECO:0000256" key="1">
    <source>
        <dbReference type="SAM" id="SignalP"/>
    </source>
</evidence>
<keyword evidence="3" id="KW-1185">Reference proteome</keyword>
<feature type="chain" id="PRO_5023078231" evidence="1">
    <location>
        <begin position="27"/>
        <end position="235"/>
    </location>
</feature>
<feature type="signal peptide" evidence="1">
    <location>
        <begin position="1"/>
        <end position="26"/>
    </location>
</feature>
<evidence type="ECO:0000313" key="2">
    <source>
        <dbReference type="EMBL" id="KAA1193397.1"/>
    </source>
</evidence>
<accession>A0A5B0X4B2</accession>